<dbReference type="EMBL" id="JAATEM010000017">
    <property type="protein sequence ID" value="NJP51502.1"/>
    <property type="molecule type" value="Genomic_DNA"/>
</dbReference>
<dbReference type="Gene3D" id="3.40.50.12780">
    <property type="entry name" value="N-terminal domain of ligase-like"/>
    <property type="match status" value="1"/>
</dbReference>
<dbReference type="SUPFAM" id="SSF56801">
    <property type="entry name" value="Acetyl-CoA synthetase-like"/>
    <property type="match status" value="1"/>
</dbReference>
<sequence length="348" mass="35840">MTTVPSLTRHYEQFLDLLTRPGGTRGPGPEGPAGPLARYGERADARGTARPVALTREAWISHQIDLALALGRLLTEDDVVVSAVPYELSFLGAAVDRAVELTGASVISTGTSGTICPLPRLLGLIEQYEVTALVCSPGFAAHLAGVAVALGERPRASTVRTVVCVGEAASPERLQRVGAAWGAARTAAVHGTPSTPVVAVPCEAGALHVCARLRAEVPGGPRGELHLDGAPAGELAELHPAGEACGCDAASPVLVPLGSTATALPGPDGAPVTAVDVERVVFREPSLAPHFACEVLDGAFRVTCAVDDPEQTPADALRARLRNRIRDALGVGAEVTITGPKEWSTARS</sequence>
<evidence type="ECO:0000313" key="1">
    <source>
        <dbReference type="EMBL" id="NJP51502.1"/>
    </source>
</evidence>
<keyword evidence="1" id="KW-0436">Ligase</keyword>
<dbReference type="Proteomes" id="UP000730591">
    <property type="component" value="Unassembled WGS sequence"/>
</dbReference>
<gene>
    <name evidence="1" type="ORF">HCJ93_15845</name>
</gene>
<proteinExistence type="predicted"/>
<comment type="caution">
    <text evidence="1">The sequence shown here is derived from an EMBL/GenBank/DDBJ whole genome shotgun (WGS) entry which is preliminary data.</text>
</comment>
<name>A0ABX1A966_9ACTN</name>
<reference evidence="1 2" key="1">
    <citation type="submission" date="2020-03" db="EMBL/GenBank/DDBJ databases">
        <title>WGS of actinomycetes isolated from Thailand.</title>
        <authorList>
            <person name="Thawai C."/>
        </authorList>
    </citation>
    <scope>NUCLEOTIDE SEQUENCE [LARGE SCALE GENOMIC DNA]</scope>
    <source>
        <strain evidence="1 2">SBST2-5</strain>
    </source>
</reference>
<keyword evidence="2" id="KW-1185">Reference proteome</keyword>
<dbReference type="RefSeq" id="WP_167996358.1">
    <property type="nucleotide sequence ID" value="NZ_JAATEM010000017.1"/>
</dbReference>
<dbReference type="GO" id="GO:0016874">
    <property type="term" value="F:ligase activity"/>
    <property type="evidence" value="ECO:0007669"/>
    <property type="project" value="UniProtKB-KW"/>
</dbReference>
<evidence type="ECO:0000313" key="2">
    <source>
        <dbReference type="Proteomes" id="UP000730591"/>
    </source>
</evidence>
<dbReference type="InterPro" id="IPR042099">
    <property type="entry name" value="ANL_N_sf"/>
</dbReference>
<organism evidence="1 2">
    <name type="scientific">Streptomyces composti</name>
    <dbReference type="NCBI Taxonomy" id="2720025"/>
    <lineage>
        <taxon>Bacteria</taxon>
        <taxon>Bacillati</taxon>
        <taxon>Actinomycetota</taxon>
        <taxon>Actinomycetes</taxon>
        <taxon>Kitasatosporales</taxon>
        <taxon>Streptomycetaceae</taxon>
        <taxon>Streptomyces</taxon>
    </lineage>
</organism>
<protein>
    <submittedName>
        <fullName evidence="1">Phenylacetate--CoA ligase</fullName>
    </submittedName>
</protein>
<accession>A0ABX1A966</accession>